<keyword evidence="1" id="KW-0812">Transmembrane</keyword>
<sequence>MDNPNTNQIGKIQQLISKNPLAFVAAVFFVMFWTTYFINMSKNDDAEQYWKELYEKERGEKDALKDQLLKKAGYIEKETIKKADSTLREKTQEQAKTLLNKGK</sequence>
<keyword evidence="1" id="KW-1133">Transmembrane helix</keyword>
<comment type="caution">
    <text evidence="2">The sequence shown here is derived from an EMBL/GenBank/DDBJ whole genome shotgun (WGS) entry which is preliminary data.</text>
</comment>
<organism evidence="2 3">
    <name type="scientific">Chryseobacterium indologenes</name>
    <name type="common">Flavobacterium indologenes</name>
    <dbReference type="NCBI Taxonomy" id="253"/>
    <lineage>
        <taxon>Bacteria</taxon>
        <taxon>Pseudomonadati</taxon>
        <taxon>Bacteroidota</taxon>
        <taxon>Flavobacteriia</taxon>
        <taxon>Flavobacteriales</taxon>
        <taxon>Weeksellaceae</taxon>
        <taxon>Chryseobacterium group</taxon>
        <taxon>Chryseobacterium</taxon>
    </lineage>
</organism>
<evidence type="ECO:0000256" key="1">
    <source>
        <dbReference type="SAM" id="Phobius"/>
    </source>
</evidence>
<protein>
    <submittedName>
        <fullName evidence="2">Uncharacterized protein</fullName>
    </submittedName>
</protein>
<reference evidence="3" key="2">
    <citation type="submission" date="2015-09" db="EMBL/GenBank/DDBJ databases">
        <title>Draft genome sequence of a multidrug-resistant Chryseobacterium indologenes isolate from Malaysia.</title>
        <authorList>
            <person name="Yu C.Y."/>
            <person name="Ang G.Y."/>
            <person name="Chan K.-G."/>
        </authorList>
    </citation>
    <scope>NUCLEOTIDE SEQUENCE [LARGE SCALE GENOMIC DNA]</scope>
    <source>
        <strain evidence="3">CI_885</strain>
    </source>
</reference>
<accession>A0A0N1KS49</accession>
<dbReference type="EMBL" id="LJOD01000012">
    <property type="protein sequence ID" value="KPE50136.1"/>
    <property type="molecule type" value="Genomic_DNA"/>
</dbReference>
<dbReference type="AlphaFoldDB" id="A0A0N1KS49"/>
<dbReference type="RefSeq" id="WP_062701544.1">
    <property type="nucleotide sequence ID" value="NZ_LJOD01000012.1"/>
</dbReference>
<dbReference type="PATRIC" id="fig|253.9.peg.1339"/>
<proteinExistence type="predicted"/>
<reference evidence="2 3" key="1">
    <citation type="journal article" date="2015" name="Genom Data">
        <title>Draft genome sequence of a multidrug-resistant Chryseobacterium indologenes isolate from Malaysia.</title>
        <authorList>
            <person name="Yu C.Y."/>
            <person name="Ang G.Y."/>
            <person name="Cheng H.J."/>
            <person name="Cheong Y.M."/>
            <person name="Yin W.F."/>
            <person name="Chan K.G."/>
        </authorList>
    </citation>
    <scope>NUCLEOTIDE SEQUENCE [LARGE SCALE GENOMIC DNA]</scope>
    <source>
        <strain evidence="2 3">CI_885</strain>
    </source>
</reference>
<keyword evidence="1" id="KW-0472">Membrane</keyword>
<dbReference type="Proteomes" id="UP000037953">
    <property type="component" value="Unassembled WGS sequence"/>
</dbReference>
<name>A0A0N1KS49_CHRID</name>
<evidence type="ECO:0000313" key="2">
    <source>
        <dbReference type="EMBL" id="KPE50136.1"/>
    </source>
</evidence>
<dbReference type="OrthoDB" id="1263964at2"/>
<gene>
    <name evidence="2" type="ORF">AOB46_17000</name>
</gene>
<feature type="transmembrane region" description="Helical" evidence="1">
    <location>
        <begin position="20"/>
        <end position="38"/>
    </location>
</feature>
<evidence type="ECO:0000313" key="3">
    <source>
        <dbReference type="Proteomes" id="UP000037953"/>
    </source>
</evidence>